<feature type="compositionally biased region" description="Acidic residues" evidence="1">
    <location>
        <begin position="203"/>
        <end position="222"/>
    </location>
</feature>
<feature type="region of interest" description="Disordered" evidence="1">
    <location>
        <begin position="194"/>
        <end position="222"/>
    </location>
</feature>
<proteinExistence type="predicted"/>
<dbReference type="RefSeq" id="WP_158290633.1">
    <property type="nucleotide sequence ID" value="NZ_JACHHE010000001.1"/>
</dbReference>
<feature type="region of interest" description="Disordered" evidence="1">
    <location>
        <begin position="28"/>
        <end position="55"/>
    </location>
</feature>
<feature type="region of interest" description="Disordered" evidence="1">
    <location>
        <begin position="109"/>
        <end position="145"/>
    </location>
</feature>
<evidence type="ECO:0000256" key="2">
    <source>
        <dbReference type="SAM" id="SignalP"/>
    </source>
</evidence>
<feature type="compositionally biased region" description="Polar residues" evidence="1">
    <location>
        <begin position="32"/>
        <end position="54"/>
    </location>
</feature>
<keyword evidence="5" id="KW-1185">Reference proteome</keyword>
<feature type="domain" description="PepSY" evidence="3">
    <location>
        <begin position="56"/>
        <end position="110"/>
    </location>
</feature>
<keyword evidence="2" id="KW-0732">Signal</keyword>
<feature type="domain" description="PepSY" evidence="3">
    <location>
        <begin position="144"/>
        <end position="201"/>
    </location>
</feature>
<dbReference type="AlphaFoldDB" id="A0A7W8FRK0"/>
<dbReference type="InterPro" id="IPR025711">
    <property type="entry name" value="PepSY"/>
</dbReference>
<feature type="signal peptide" evidence="2">
    <location>
        <begin position="1"/>
        <end position="23"/>
    </location>
</feature>
<organism evidence="4 5">
    <name type="scientific">Planococcus koreensis</name>
    <dbReference type="NCBI Taxonomy" id="112331"/>
    <lineage>
        <taxon>Bacteria</taxon>
        <taxon>Bacillati</taxon>
        <taxon>Bacillota</taxon>
        <taxon>Bacilli</taxon>
        <taxon>Bacillales</taxon>
        <taxon>Caryophanaceae</taxon>
        <taxon>Planococcus</taxon>
    </lineage>
</organism>
<dbReference type="EMBL" id="JACHHE010000001">
    <property type="protein sequence ID" value="MBB5179078.1"/>
    <property type="molecule type" value="Genomic_DNA"/>
</dbReference>
<protein>
    <submittedName>
        <fullName evidence="4">Putative membrane protein YkoI</fullName>
    </submittedName>
</protein>
<evidence type="ECO:0000259" key="3">
    <source>
        <dbReference type="Pfam" id="PF03413"/>
    </source>
</evidence>
<name>A0A7W8FRK0_9BACL</name>
<evidence type="ECO:0000313" key="5">
    <source>
        <dbReference type="Proteomes" id="UP000525923"/>
    </source>
</evidence>
<comment type="caution">
    <text evidence="4">The sequence shown here is derived from an EMBL/GenBank/DDBJ whole genome shotgun (WGS) entry which is preliminary data.</text>
</comment>
<dbReference type="OrthoDB" id="9780101at2"/>
<dbReference type="Gene3D" id="3.10.450.40">
    <property type="match status" value="2"/>
</dbReference>
<dbReference type="Proteomes" id="UP000525923">
    <property type="component" value="Unassembled WGS sequence"/>
</dbReference>
<evidence type="ECO:0000313" key="4">
    <source>
        <dbReference type="EMBL" id="MBB5179078.1"/>
    </source>
</evidence>
<sequence length="222" mass="24335">MKKMIYIPAAAAGILALGGVAWANTDAAPTDSKVQAENSTDLKADASPSTNQPGFLTFDEASAKALQEVDGKITDIELDRDDRVPHFEIDIDKDGYDYDLKLDAVTGEILQQKREKDDNDDDRDDNYSSDEKSSSAAASTGDYISSNEAIAAAEKVASGTIEDVELDNDDGVAYYEIKFEDGRTEHEVYVNAKDGSILKHEIDNDEDDDDDDDNDDDDRFDD</sequence>
<dbReference type="Pfam" id="PF03413">
    <property type="entry name" value="PepSY"/>
    <property type="match status" value="2"/>
</dbReference>
<evidence type="ECO:0000256" key="1">
    <source>
        <dbReference type="SAM" id="MobiDB-lite"/>
    </source>
</evidence>
<accession>A0A7W8FRK0</accession>
<feature type="chain" id="PRO_5030728241" evidence="2">
    <location>
        <begin position="24"/>
        <end position="222"/>
    </location>
</feature>
<reference evidence="4 5" key="1">
    <citation type="submission" date="2020-08" db="EMBL/GenBank/DDBJ databases">
        <title>Genomic Encyclopedia of Type Strains, Phase IV (KMG-IV): sequencing the most valuable type-strain genomes for metagenomic binning, comparative biology and taxonomic classification.</title>
        <authorList>
            <person name="Goeker M."/>
        </authorList>
    </citation>
    <scope>NUCLEOTIDE SEQUENCE [LARGE SCALE GENOMIC DNA]</scope>
    <source>
        <strain evidence="4 5">DSM 15895</strain>
    </source>
</reference>
<gene>
    <name evidence="4" type="ORF">HNQ44_000500</name>
</gene>